<evidence type="ECO:0000313" key="3">
    <source>
        <dbReference type="EMBL" id="GAV46544.1"/>
    </source>
</evidence>
<dbReference type="EMBL" id="BDGX01000001">
    <property type="protein sequence ID" value="GAV46544.1"/>
    <property type="molecule type" value="Genomic_DNA"/>
</dbReference>
<sequence length="423" mass="45934">MRLIYTLTLSVATLGRFVSASVLPQHGFEAEVDNTSLVDQLYGDLLISREGFEMQSLHSKITPSDEDDEEFRARCGFYNENPVQLPSDGLGSDLVIFAGIVSFAHLPIARCFTPGAEDFDIAIVGAPYDTSTSFRPGARFGPNGIRQGSRRLGSGVSPVRGFPGSKLRQLDPYNAGYKLVDCGDVPMSPFDNRVALNQLYRGQRTIHKNKSVKDPSQPPKIITLGGDHTVTLMNLRSAYEQWGRLAVIHFDSHIDSWDPRVLGGNITKSTALNHGTFLHYAHEKGYLAPNNSIHVGIRAPFLGPDDEKHDFECGFEKIVARDIDIVGIKGIVDRIKQHVTGWPVYLTLDIDSIDMAVAPGTGTPEPGGFSAREILTILDGLEGLNIVGADVVEVAPAYDTNGDITSTIAASVVDSILGLMTID</sequence>
<dbReference type="PRINTS" id="PR00116">
    <property type="entry name" value="ARGINASE"/>
</dbReference>
<proteinExistence type="inferred from homology"/>
<reference evidence="3 4" key="1">
    <citation type="submission" date="2016-08" db="EMBL/GenBank/DDBJ databases">
        <title>Draft genome sequence of allopolyploid Zygosaccharomyces rouxii.</title>
        <authorList>
            <person name="Watanabe J."/>
            <person name="Uehara K."/>
            <person name="Mogi Y."/>
            <person name="Tsukioka Y."/>
        </authorList>
    </citation>
    <scope>NUCLEOTIDE SEQUENCE [LARGE SCALE GENOMIC DNA]</scope>
    <source>
        <strain evidence="3 4">NBRC 110957</strain>
    </source>
</reference>
<name>A0A1Q2ZT50_ZYGRO</name>
<dbReference type="InterPro" id="IPR006035">
    <property type="entry name" value="Ureohydrolase"/>
</dbReference>
<dbReference type="OMA" id="GQRAIHN"/>
<evidence type="ECO:0008006" key="5">
    <source>
        <dbReference type="Google" id="ProtNLM"/>
    </source>
</evidence>
<dbReference type="Pfam" id="PF00491">
    <property type="entry name" value="Arginase"/>
    <property type="match status" value="1"/>
</dbReference>
<keyword evidence="2" id="KW-0732">Signal</keyword>
<feature type="signal peptide" evidence="2">
    <location>
        <begin position="1"/>
        <end position="20"/>
    </location>
</feature>
<accession>A0A1Q2ZT50</accession>
<dbReference type="AlphaFoldDB" id="A0A1Q2ZT50"/>
<dbReference type="GO" id="GO:0046872">
    <property type="term" value="F:metal ion binding"/>
    <property type="evidence" value="ECO:0007669"/>
    <property type="project" value="InterPro"/>
</dbReference>
<organism evidence="3 4">
    <name type="scientific">Zygosaccharomyces rouxii</name>
    <dbReference type="NCBI Taxonomy" id="4956"/>
    <lineage>
        <taxon>Eukaryota</taxon>
        <taxon>Fungi</taxon>
        <taxon>Dikarya</taxon>
        <taxon>Ascomycota</taxon>
        <taxon>Saccharomycotina</taxon>
        <taxon>Saccharomycetes</taxon>
        <taxon>Saccharomycetales</taxon>
        <taxon>Saccharomycetaceae</taxon>
        <taxon>Zygosaccharomyces</taxon>
    </lineage>
</organism>
<dbReference type="SUPFAM" id="SSF52768">
    <property type="entry name" value="Arginase/deacetylase"/>
    <property type="match status" value="1"/>
</dbReference>
<feature type="chain" id="PRO_5010246498" description="Agmatinase 1" evidence="2">
    <location>
        <begin position="21"/>
        <end position="423"/>
    </location>
</feature>
<protein>
    <recommendedName>
        <fullName evidence="5">Agmatinase 1</fullName>
    </recommendedName>
</protein>
<evidence type="ECO:0000256" key="2">
    <source>
        <dbReference type="SAM" id="SignalP"/>
    </source>
</evidence>
<dbReference type="GO" id="GO:0008783">
    <property type="term" value="F:agmatinase activity"/>
    <property type="evidence" value="ECO:0007669"/>
    <property type="project" value="TreeGrafter"/>
</dbReference>
<dbReference type="GO" id="GO:0033389">
    <property type="term" value="P:putrescine biosynthetic process from arginine, via agmatine"/>
    <property type="evidence" value="ECO:0007669"/>
    <property type="project" value="TreeGrafter"/>
</dbReference>
<dbReference type="InterPro" id="IPR023696">
    <property type="entry name" value="Ureohydrolase_dom_sf"/>
</dbReference>
<evidence type="ECO:0000256" key="1">
    <source>
        <dbReference type="PROSITE-ProRule" id="PRU00742"/>
    </source>
</evidence>
<dbReference type="OrthoDB" id="288726at2759"/>
<evidence type="ECO:0000313" key="4">
    <source>
        <dbReference type="Proteomes" id="UP000187013"/>
    </source>
</evidence>
<dbReference type="eggNOG" id="KOG2964">
    <property type="taxonomic scope" value="Eukaryota"/>
</dbReference>
<dbReference type="PANTHER" id="PTHR11358">
    <property type="entry name" value="ARGINASE/AGMATINASE"/>
    <property type="match status" value="1"/>
</dbReference>
<dbReference type="Gene3D" id="3.40.800.10">
    <property type="entry name" value="Ureohydrolase domain"/>
    <property type="match status" value="1"/>
</dbReference>
<dbReference type="Proteomes" id="UP000187013">
    <property type="component" value="Unassembled WGS sequence"/>
</dbReference>
<dbReference type="PROSITE" id="PS51409">
    <property type="entry name" value="ARGINASE_2"/>
    <property type="match status" value="1"/>
</dbReference>
<comment type="caution">
    <text evidence="3">The sequence shown here is derived from an EMBL/GenBank/DDBJ whole genome shotgun (WGS) entry which is preliminary data.</text>
</comment>
<comment type="similarity">
    <text evidence="1">Belongs to the arginase family.</text>
</comment>
<dbReference type="PANTHER" id="PTHR11358:SF28">
    <property type="entry name" value="HYPOTHETICAL ARGINASE FAMILY PROTEIN (EUROFUNG)"/>
    <property type="match status" value="1"/>
</dbReference>
<dbReference type="CDD" id="cd11592">
    <property type="entry name" value="Agmatinase_PAH"/>
    <property type="match status" value="1"/>
</dbReference>
<gene>
    <name evidence="3" type="ORF">ZYGR_0A01360</name>
</gene>